<keyword evidence="2 8" id="KW-0812">Transmembrane</keyword>
<evidence type="ECO:0000256" key="7">
    <source>
        <dbReference type="ARBA" id="ARBA00023224"/>
    </source>
</evidence>
<organism evidence="11 14">
    <name type="scientific">Didymodactylos carnosus</name>
    <dbReference type="NCBI Taxonomy" id="1234261"/>
    <lineage>
        <taxon>Eukaryota</taxon>
        <taxon>Metazoa</taxon>
        <taxon>Spiralia</taxon>
        <taxon>Gnathifera</taxon>
        <taxon>Rotifera</taxon>
        <taxon>Eurotatoria</taxon>
        <taxon>Bdelloidea</taxon>
        <taxon>Philodinida</taxon>
        <taxon>Philodinidae</taxon>
        <taxon>Didymodactylos</taxon>
    </lineage>
</organism>
<dbReference type="EMBL" id="CAJNOQ010021413">
    <property type="protein sequence ID" value="CAF1485664.1"/>
    <property type="molecule type" value="Genomic_DNA"/>
</dbReference>
<feature type="transmembrane region" description="Helical" evidence="8">
    <location>
        <begin position="134"/>
        <end position="154"/>
    </location>
</feature>
<dbReference type="EMBL" id="CAJOBA010045732">
    <property type="protein sequence ID" value="CAF4180615.1"/>
    <property type="molecule type" value="Genomic_DNA"/>
</dbReference>
<comment type="subcellular location">
    <subcellularLocation>
        <location evidence="1">Membrane</location>
        <topology evidence="1">Multi-pass membrane protein</topology>
    </subcellularLocation>
</comment>
<proteinExistence type="predicted"/>
<reference evidence="11" key="1">
    <citation type="submission" date="2021-02" db="EMBL/GenBank/DDBJ databases">
        <authorList>
            <person name="Nowell W R."/>
        </authorList>
    </citation>
    <scope>NUCLEOTIDE SEQUENCE</scope>
</reference>
<evidence type="ECO:0000259" key="9">
    <source>
        <dbReference type="PROSITE" id="PS50262"/>
    </source>
</evidence>
<dbReference type="GO" id="GO:0005886">
    <property type="term" value="C:plasma membrane"/>
    <property type="evidence" value="ECO:0007669"/>
    <property type="project" value="TreeGrafter"/>
</dbReference>
<dbReference type="Proteomes" id="UP000682733">
    <property type="component" value="Unassembled WGS sequence"/>
</dbReference>
<feature type="transmembrane region" description="Helical" evidence="8">
    <location>
        <begin position="282"/>
        <end position="308"/>
    </location>
</feature>
<comment type="caution">
    <text evidence="11">The sequence shown here is derived from an EMBL/GenBank/DDBJ whole genome shotgun (WGS) entry which is preliminary data.</text>
</comment>
<keyword evidence="3 8" id="KW-1133">Transmembrane helix</keyword>
<dbReference type="PANTHER" id="PTHR24243">
    <property type="entry name" value="G-PROTEIN COUPLED RECEPTOR"/>
    <property type="match status" value="1"/>
</dbReference>
<feature type="transmembrane region" description="Helical" evidence="8">
    <location>
        <begin position="18"/>
        <end position="41"/>
    </location>
</feature>
<dbReference type="PANTHER" id="PTHR24243:SF230">
    <property type="entry name" value="G-PROTEIN COUPLED RECEPTORS FAMILY 1 PROFILE DOMAIN-CONTAINING PROTEIN"/>
    <property type="match status" value="1"/>
</dbReference>
<dbReference type="EMBL" id="CAJNOK010024058">
    <property type="protein sequence ID" value="CAF1371450.1"/>
    <property type="molecule type" value="Genomic_DNA"/>
</dbReference>
<feature type="domain" description="G-protein coupled receptors family 1 profile" evidence="9">
    <location>
        <begin position="33"/>
        <end position="301"/>
    </location>
</feature>
<dbReference type="PROSITE" id="PS50262">
    <property type="entry name" value="G_PROTEIN_RECEP_F1_2"/>
    <property type="match status" value="1"/>
</dbReference>
<evidence type="ECO:0000256" key="6">
    <source>
        <dbReference type="ARBA" id="ARBA00023170"/>
    </source>
</evidence>
<evidence type="ECO:0000256" key="3">
    <source>
        <dbReference type="ARBA" id="ARBA00022989"/>
    </source>
</evidence>
<evidence type="ECO:0000313" key="11">
    <source>
        <dbReference type="EMBL" id="CAF1485664.1"/>
    </source>
</evidence>
<name>A0A815S3Q4_9BILA</name>
<evidence type="ECO:0000313" key="12">
    <source>
        <dbReference type="EMBL" id="CAF4180615.1"/>
    </source>
</evidence>
<keyword evidence="5 8" id="KW-0472">Membrane</keyword>
<feature type="transmembrane region" description="Helical" evidence="8">
    <location>
        <begin position="242"/>
        <end position="262"/>
    </location>
</feature>
<dbReference type="Gene3D" id="1.20.1070.10">
    <property type="entry name" value="Rhodopsin 7-helix transmembrane proteins"/>
    <property type="match status" value="1"/>
</dbReference>
<keyword evidence="14" id="KW-1185">Reference proteome</keyword>
<gene>
    <name evidence="11" type="ORF">GPM918_LOCUS36029</name>
    <name evidence="10" type="ORF">OVA965_LOCUS31692</name>
    <name evidence="13" type="ORF">SRO942_LOCUS36757</name>
    <name evidence="12" type="ORF">TMI583_LOCUS32530</name>
</gene>
<dbReference type="GO" id="GO:0004930">
    <property type="term" value="F:G protein-coupled receptor activity"/>
    <property type="evidence" value="ECO:0007669"/>
    <property type="project" value="UniProtKB-KW"/>
</dbReference>
<dbReference type="EMBL" id="CAJOBC010086904">
    <property type="protein sequence ID" value="CAF4349830.1"/>
    <property type="molecule type" value="Genomic_DNA"/>
</dbReference>
<dbReference type="InterPro" id="IPR000276">
    <property type="entry name" value="GPCR_Rhodpsn"/>
</dbReference>
<feature type="transmembrane region" description="Helical" evidence="8">
    <location>
        <begin position="182"/>
        <end position="204"/>
    </location>
</feature>
<feature type="transmembrane region" description="Helical" evidence="8">
    <location>
        <begin position="95"/>
        <end position="113"/>
    </location>
</feature>
<dbReference type="AlphaFoldDB" id="A0A815S3Q4"/>
<dbReference type="Pfam" id="PF00001">
    <property type="entry name" value="7tm_1"/>
    <property type="match status" value="1"/>
</dbReference>
<feature type="transmembrane region" description="Helical" evidence="8">
    <location>
        <begin position="53"/>
        <end position="75"/>
    </location>
</feature>
<protein>
    <recommendedName>
        <fullName evidence="9">G-protein coupled receptors family 1 profile domain-containing protein</fullName>
    </recommendedName>
</protein>
<dbReference type="Proteomes" id="UP000681722">
    <property type="component" value="Unassembled WGS sequence"/>
</dbReference>
<keyword evidence="4" id="KW-0297">G-protein coupled receptor</keyword>
<sequence length="338" mass="38469">MSDTENLILTINTVSTQIIRYLCMFILICGTIGNVSNLIVFLQRPLRSNPCSIYFFSSSISGLVALYSGLITRILATYRLDPTNKSSPLCKIRSFFLYSSFTTSTWLIALASVDRYFISCQNVQRRRFSSLKTTYCLVGIIPVFSVLIYAEVFYCFEANLPTPRSPLACYSKSYQCDLYNSLTFTIIFVLIPCLIMFLFGYLTILNIRKLQRTAGTNSATRSNNNKGTKTIKRSDRQLIQMLWVQVLLLTTLALPTAVQRLYSAFTTGIVRGELSLTIENAIFQVLLLFTHISMSMPFYLYLLTGILFRRTFIDLFYKVALIRTIRNAVTVTNIQQNG</sequence>
<keyword evidence="7" id="KW-0807">Transducer</keyword>
<dbReference type="SUPFAM" id="SSF81321">
    <property type="entry name" value="Family A G protein-coupled receptor-like"/>
    <property type="match status" value="1"/>
</dbReference>
<dbReference type="Proteomes" id="UP000677228">
    <property type="component" value="Unassembled WGS sequence"/>
</dbReference>
<evidence type="ECO:0000313" key="10">
    <source>
        <dbReference type="EMBL" id="CAF1371450.1"/>
    </source>
</evidence>
<dbReference type="InterPro" id="IPR017452">
    <property type="entry name" value="GPCR_Rhodpsn_7TM"/>
</dbReference>
<evidence type="ECO:0000256" key="2">
    <source>
        <dbReference type="ARBA" id="ARBA00022692"/>
    </source>
</evidence>
<dbReference type="Proteomes" id="UP000663829">
    <property type="component" value="Unassembled WGS sequence"/>
</dbReference>
<accession>A0A815S3Q4</accession>
<evidence type="ECO:0000313" key="14">
    <source>
        <dbReference type="Proteomes" id="UP000663829"/>
    </source>
</evidence>
<evidence type="ECO:0000256" key="5">
    <source>
        <dbReference type="ARBA" id="ARBA00023136"/>
    </source>
</evidence>
<evidence type="ECO:0000313" key="13">
    <source>
        <dbReference type="EMBL" id="CAF4349830.1"/>
    </source>
</evidence>
<evidence type="ECO:0000256" key="8">
    <source>
        <dbReference type="SAM" id="Phobius"/>
    </source>
</evidence>
<evidence type="ECO:0000256" key="4">
    <source>
        <dbReference type="ARBA" id="ARBA00023040"/>
    </source>
</evidence>
<keyword evidence="6" id="KW-0675">Receptor</keyword>
<evidence type="ECO:0000256" key="1">
    <source>
        <dbReference type="ARBA" id="ARBA00004141"/>
    </source>
</evidence>